<dbReference type="PROSITE" id="PS51257">
    <property type="entry name" value="PROKAR_LIPOPROTEIN"/>
    <property type="match status" value="1"/>
</dbReference>
<organism evidence="1 2">
    <name type="scientific">Ruminiclostridium cellulolyticum (strain ATCC 35319 / DSM 5812 / JCM 6584 / H10)</name>
    <name type="common">Clostridium cellulolyticum</name>
    <dbReference type="NCBI Taxonomy" id="394503"/>
    <lineage>
        <taxon>Bacteria</taxon>
        <taxon>Bacillati</taxon>
        <taxon>Bacillota</taxon>
        <taxon>Clostridia</taxon>
        <taxon>Eubacteriales</taxon>
        <taxon>Oscillospiraceae</taxon>
        <taxon>Ruminiclostridium</taxon>
    </lineage>
</organism>
<dbReference type="KEGG" id="cce:Ccel_1243"/>
<protein>
    <recommendedName>
        <fullName evidence="3">Thioredoxin-like fold domain-containing protein</fullName>
    </recommendedName>
</protein>
<dbReference type="HOGENOM" id="CLU_939101_0_0_9"/>
<dbReference type="RefSeq" id="WP_015924748.1">
    <property type="nucleotide sequence ID" value="NC_011898.1"/>
</dbReference>
<dbReference type="EMBL" id="CP001348">
    <property type="protein sequence ID" value="ACL75599.1"/>
    <property type="molecule type" value="Genomic_DNA"/>
</dbReference>
<keyword evidence="2" id="KW-1185">Reference proteome</keyword>
<dbReference type="Proteomes" id="UP000001349">
    <property type="component" value="Chromosome"/>
</dbReference>
<sequence>MKKYVIPAVLAIVVLIVILTASCSDRRKSFELLSGDVIPTSAKLFRVSGESYKISDVKSKYKVIFYLNSNNEESIKRLDCISKTISLLSCKDISYLLVWEDRIPVEDIQKAGIDESYNYSLKQKVSLSESKPTAFLMNENNKIIMVTGYSYISLINELINLNGKTDLSKKAGKMIVNNVSKSGDFSGNHDGKILLMFMSSGCKICRVSEDIVSKNIDAMGKKINTITVRPDFDTRHPYDKNFEIDPQQIYFNVFSHEQGIQASNRKYPMFLIINSDYSVEKLFTDASEVVNYILGL</sequence>
<accession>B8I0M4</accession>
<dbReference type="STRING" id="394503.Ccel_1243"/>
<dbReference type="OrthoDB" id="1737997at2"/>
<dbReference type="eggNOG" id="ENOG5033S35">
    <property type="taxonomic scope" value="Bacteria"/>
</dbReference>
<name>B8I0M4_RUMCH</name>
<gene>
    <name evidence="1" type="ordered locus">Ccel_1243</name>
</gene>
<evidence type="ECO:0000313" key="2">
    <source>
        <dbReference type="Proteomes" id="UP000001349"/>
    </source>
</evidence>
<evidence type="ECO:0000313" key="1">
    <source>
        <dbReference type="EMBL" id="ACL75599.1"/>
    </source>
</evidence>
<proteinExistence type="predicted"/>
<dbReference type="AlphaFoldDB" id="B8I0M4"/>
<evidence type="ECO:0008006" key="3">
    <source>
        <dbReference type="Google" id="ProtNLM"/>
    </source>
</evidence>
<reference evidence="1 2" key="1">
    <citation type="submission" date="2009-01" db="EMBL/GenBank/DDBJ databases">
        <title>Complete sequence of Clostridium cellulolyticum H10.</title>
        <authorList>
            <consortium name="US DOE Joint Genome Institute"/>
            <person name="Lucas S."/>
            <person name="Copeland A."/>
            <person name="Lapidus A."/>
            <person name="Glavina del Rio T."/>
            <person name="Dalin E."/>
            <person name="Tice H."/>
            <person name="Bruce D."/>
            <person name="Goodwin L."/>
            <person name="Pitluck S."/>
            <person name="Chertkov O."/>
            <person name="Saunders E."/>
            <person name="Brettin T."/>
            <person name="Detter J.C."/>
            <person name="Han C."/>
            <person name="Larimer F."/>
            <person name="Land M."/>
            <person name="Hauser L."/>
            <person name="Kyrpides N."/>
            <person name="Ivanova N."/>
            <person name="Zhou J."/>
            <person name="Richardson P."/>
        </authorList>
    </citation>
    <scope>NUCLEOTIDE SEQUENCE [LARGE SCALE GENOMIC DNA]</scope>
    <source>
        <strain evidence="2">ATCC 35319 / DSM 5812 / JCM 6584 / H10</strain>
    </source>
</reference>